<dbReference type="PANTHER" id="PTHR30629:SF2">
    <property type="entry name" value="PROPHAGE INTEGRASE INTS-RELATED"/>
    <property type="match status" value="1"/>
</dbReference>
<evidence type="ECO:0000256" key="5">
    <source>
        <dbReference type="PROSITE-ProRule" id="PRU01248"/>
    </source>
</evidence>
<dbReference type="CDD" id="cd00796">
    <property type="entry name" value="INT_Rci_Hp1_C"/>
    <property type="match status" value="1"/>
</dbReference>
<dbReference type="PROSITE" id="PS51900">
    <property type="entry name" value="CB"/>
    <property type="match status" value="1"/>
</dbReference>
<dbReference type="InterPro" id="IPR011010">
    <property type="entry name" value="DNA_brk_join_enz"/>
</dbReference>
<protein>
    <submittedName>
        <fullName evidence="8">Tyrosine-type recombinase/integrase</fullName>
    </submittedName>
</protein>
<dbReference type="Proteomes" id="UP001210538">
    <property type="component" value="Chromosome"/>
</dbReference>
<dbReference type="EMBL" id="CP116347">
    <property type="protein sequence ID" value="WCE12499.1"/>
    <property type="molecule type" value="Genomic_DNA"/>
</dbReference>
<dbReference type="SUPFAM" id="SSF56349">
    <property type="entry name" value="DNA breaking-rejoining enzymes"/>
    <property type="match status" value="1"/>
</dbReference>
<dbReference type="InterPro" id="IPR013762">
    <property type="entry name" value="Integrase-like_cat_sf"/>
</dbReference>
<evidence type="ECO:0000256" key="1">
    <source>
        <dbReference type="ARBA" id="ARBA00008857"/>
    </source>
</evidence>
<dbReference type="GO" id="GO:0015074">
    <property type="term" value="P:DNA integration"/>
    <property type="evidence" value="ECO:0007669"/>
    <property type="project" value="UniProtKB-KW"/>
</dbReference>
<dbReference type="InterPro" id="IPR010998">
    <property type="entry name" value="Integrase_recombinase_N"/>
</dbReference>
<keyword evidence="2" id="KW-0229">DNA integration</keyword>
<feature type="domain" description="Tyr recombinase" evidence="6">
    <location>
        <begin position="209"/>
        <end position="386"/>
    </location>
</feature>
<feature type="domain" description="Core-binding (CB)" evidence="7">
    <location>
        <begin position="109"/>
        <end position="188"/>
    </location>
</feature>
<evidence type="ECO:0000256" key="2">
    <source>
        <dbReference type="ARBA" id="ARBA00022908"/>
    </source>
</evidence>
<dbReference type="InterPro" id="IPR050808">
    <property type="entry name" value="Phage_Integrase"/>
</dbReference>
<keyword evidence="9" id="KW-1185">Reference proteome</keyword>
<evidence type="ECO:0000256" key="4">
    <source>
        <dbReference type="ARBA" id="ARBA00023172"/>
    </source>
</evidence>
<name>A0AAX3L8Z1_9ENTR</name>
<evidence type="ECO:0000259" key="7">
    <source>
        <dbReference type="PROSITE" id="PS51900"/>
    </source>
</evidence>
<accession>A0AAX3L8Z1</accession>
<keyword evidence="4" id="KW-0233">DNA recombination</keyword>
<dbReference type="Pfam" id="PF00589">
    <property type="entry name" value="Phage_integrase"/>
    <property type="match status" value="1"/>
</dbReference>
<dbReference type="Gene3D" id="3.30.160.390">
    <property type="entry name" value="Integrase, DNA-binding domain"/>
    <property type="match status" value="1"/>
</dbReference>
<dbReference type="RefSeq" id="WP_212464242.1">
    <property type="nucleotide sequence ID" value="NZ_CP116347.1"/>
</dbReference>
<evidence type="ECO:0000259" key="6">
    <source>
        <dbReference type="PROSITE" id="PS51898"/>
    </source>
</evidence>
<dbReference type="GO" id="GO:0003677">
    <property type="term" value="F:DNA binding"/>
    <property type="evidence" value="ECO:0007669"/>
    <property type="project" value="UniProtKB-UniRule"/>
</dbReference>
<proteinExistence type="inferred from homology"/>
<dbReference type="Gene3D" id="1.10.443.10">
    <property type="entry name" value="Intergrase catalytic core"/>
    <property type="match status" value="1"/>
</dbReference>
<sequence>MKIHDQHKEITRGISKVFISKAIEQARDVGKTIEISDAKVIGLKALVYSSGRMSYIVRKNINGKSHYVPIGCGTQFSINEAREKASEIIYSLKRKGKIHGKDYAAIKNMTFGQLIDKYEVDVLSTGVKKSANTDRSKIKKYLYPQLGALKVAQITEGDILRYLAGLELKPATRNRHLALIKALFTYAVRMNFVSCSPARYIKALPETTSQRKAMTDAQSKSWMEAAIQMRNSEPDNAALALLVFLALTGLRLGETRFLLLEDIDWSRQTITLRETKNGKLRCVPVGDKAFVLLTEQHQHLGDKGWVFPGYNTTNPVAEPRRLQKRICEKAGISPFTIHEMRHTFATKLIESGADIHTIKDLLGHSTIKVTERYLHGSPVRYHEAINKAMDTFQV</sequence>
<dbReference type="InterPro" id="IPR038488">
    <property type="entry name" value="Integrase_DNA-bd_sf"/>
</dbReference>
<organism evidence="8 9">
    <name type="scientific">Enterobacter ludwigii</name>
    <dbReference type="NCBI Taxonomy" id="299767"/>
    <lineage>
        <taxon>Bacteria</taxon>
        <taxon>Pseudomonadati</taxon>
        <taxon>Pseudomonadota</taxon>
        <taxon>Gammaproteobacteria</taxon>
        <taxon>Enterobacterales</taxon>
        <taxon>Enterobacteriaceae</taxon>
        <taxon>Enterobacter</taxon>
        <taxon>Enterobacter cloacae complex</taxon>
    </lineage>
</organism>
<keyword evidence="3 5" id="KW-0238">DNA-binding</keyword>
<gene>
    <name evidence="8" type="ORF">PHA72_20980</name>
</gene>
<evidence type="ECO:0000313" key="8">
    <source>
        <dbReference type="EMBL" id="WCE12499.1"/>
    </source>
</evidence>
<dbReference type="InterPro" id="IPR044068">
    <property type="entry name" value="CB"/>
</dbReference>
<dbReference type="GO" id="GO:0006310">
    <property type="term" value="P:DNA recombination"/>
    <property type="evidence" value="ECO:0007669"/>
    <property type="project" value="UniProtKB-KW"/>
</dbReference>
<dbReference type="PROSITE" id="PS51898">
    <property type="entry name" value="TYR_RECOMBINASE"/>
    <property type="match status" value="1"/>
</dbReference>
<evidence type="ECO:0000313" key="9">
    <source>
        <dbReference type="Proteomes" id="UP001210538"/>
    </source>
</evidence>
<reference evidence="8 9" key="1">
    <citation type="submission" date="2023-01" db="EMBL/GenBank/DDBJ databases">
        <title>Genome sequence resource and annotation of Enterobacter ludwigii, an economically important pathogen of seedling wilt with strawberry.</title>
        <authorList>
            <person name="Xie Y."/>
        </authorList>
    </citation>
    <scope>NUCLEOTIDE SEQUENCE [LARGE SCALE GENOMIC DNA]</scope>
    <source>
        <strain evidence="8 9">CM-TZ4</strain>
    </source>
</reference>
<dbReference type="PANTHER" id="PTHR30629">
    <property type="entry name" value="PROPHAGE INTEGRASE"/>
    <property type="match status" value="1"/>
</dbReference>
<comment type="similarity">
    <text evidence="1">Belongs to the 'phage' integrase family.</text>
</comment>
<dbReference type="InterPro" id="IPR002104">
    <property type="entry name" value="Integrase_catalytic"/>
</dbReference>
<dbReference type="Gene3D" id="1.10.150.130">
    <property type="match status" value="1"/>
</dbReference>
<dbReference type="AlphaFoldDB" id="A0AAX3L8Z1"/>
<evidence type="ECO:0000256" key="3">
    <source>
        <dbReference type="ARBA" id="ARBA00023125"/>
    </source>
</evidence>